<keyword evidence="2" id="KW-1185">Reference proteome</keyword>
<dbReference type="HOGENOM" id="CLU_2868544_0_0_1"/>
<organism evidence="1 2">
    <name type="scientific">Pisolithus microcarpus 441</name>
    <dbReference type="NCBI Taxonomy" id="765257"/>
    <lineage>
        <taxon>Eukaryota</taxon>
        <taxon>Fungi</taxon>
        <taxon>Dikarya</taxon>
        <taxon>Basidiomycota</taxon>
        <taxon>Agaricomycotina</taxon>
        <taxon>Agaricomycetes</taxon>
        <taxon>Agaricomycetidae</taxon>
        <taxon>Boletales</taxon>
        <taxon>Sclerodermatineae</taxon>
        <taxon>Pisolithaceae</taxon>
        <taxon>Pisolithus</taxon>
    </lineage>
</organism>
<reference evidence="2" key="2">
    <citation type="submission" date="2015-01" db="EMBL/GenBank/DDBJ databases">
        <title>Evolutionary Origins and Diversification of the Mycorrhizal Mutualists.</title>
        <authorList>
            <consortium name="DOE Joint Genome Institute"/>
            <consortium name="Mycorrhizal Genomics Consortium"/>
            <person name="Kohler A."/>
            <person name="Kuo A."/>
            <person name="Nagy L.G."/>
            <person name="Floudas D."/>
            <person name="Copeland A."/>
            <person name="Barry K.W."/>
            <person name="Cichocki N."/>
            <person name="Veneault-Fourrey C."/>
            <person name="LaButti K."/>
            <person name="Lindquist E.A."/>
            <person name="Lipzen A."/>
            <person name="Lundell T."/>
            <person name="Morin E."/>
            <person name="Murat C."/>
            <person name="Riley R."/>
            <person name="Ohm R."/>
            <person name="Sun H."/>
            <person name="Tunlid A."/>
            <person name="Henrissat B."/>
            <person name="Grigoriev I.V."/>
            <person name="Hibbett D.S."/>
            <person name="Martin F."/>
        </authorList>
    </citation>
    <scope>NUCLEOTIDE SEQUENCE [LARGE SCALE GENOMIC DNA]</scope>
    <source>
        <strain evidence="2">441</strain>
    </source>
</reference>
<sequence>MESYSCERRFQITRERVSMEQQEKSQSRPGVPTMEAQSLIRNFLKKQVMVWCDYRSLYHLLILV</sequence>
<reference evidence="1 2" key="1">
    <citation type="submission" date="2014-04" db="EMBL/GenBank/DDBJ databases">
        <authorList>
            <consortium name="DOE Joint Genome Institute"/>
            <person name="Kuo A."/>
            <person name="Kohler A."/>
            <person name="Costa M.D."/>
            <person name="Nagy L.G."/>
            <person name="Floudas D."/>
            <person name="Copeland A."/>
            <person name="Barry K.W."/>
            <person name="Cichocki N."/>
            <person name="Veneault-Fourrey C."/>
            <person name="LaButti K."/>
            <person name="Lindquist E.A."/>
            <person name="Lipzen A."/>
            <person name="Lundell T."/>
            <person name="Morin E."/>
            <person name="Murat C."/>
            <person name="Sun H."/>
            <person name="Tunlid A."/>
            <person name="Henrissat B."/>
            <person name="Grigoriev I.V."/>
            <person name="Hibbett D.S."/>
            <person name="Martin F."/>
            <person name="Nordberg H.P."/>
            <person name="Cantor M.N."/>
            <person name="Hua S.X."/>
        </authorList>
    </citation>
    <scope>NUCLEOTIDE SEQUENCE [LARGE SCALE GENOMIC DNA]</scope>
    <source>
        <strain evidence="1 2">441</strain>
    </source>
</reference>
<evidence type="ECO:0000313" key="1">
    <source>
        <dbReference type="EMBL" id="KIK15278.1"/>
    </source>
</evidence>
<name>A0A0C9Z5L1_9AGAM</name>
<dbReference type="Proteomes" id="UP000054018">
    <property type="component" value="Unassembled WGS sequence"/>
</dbReference>
<gene>
    <name evidence="1" type="ORF">PISMIDRAFT_329024</name>
</gene>
<dbReference type="EMBL" id="KN833897">
    <property type="protein sequence ID" value="KIK15278.1"/>
    <property type="molecule type" value="Genomic_DNA"/>
</dbReference>
<protein>
    <submittedName>
        <fullName evidence="1">Uncharacterized protein</fullName>
    </submittedName>
</protein>
<evidence type="ECO:0000313" key="2">
    <source>
        <dbReference type="Proteomes" id="UP000054018"/>
    </source>
</evidence>
<proteinExistence type="predicted"/>
<accession>A0A0C9Z5L1</accession>
<dbReference type="AlphaFoldDB" id="A0A0C9Z5L1"/>